<dbReference type="FunFam" id="3.40.1390.30:FF:000001">
    <property type="entry name" value="GTP cyclohydrolase 1 type 2"/>
    <property type="match status" value="1"/>
</dbReference>
<organism evidence="5 6">
    <name type="scientific">Candidatus Allocopromorpha excrementavium</name>
    <dbReference type="NCBI Taxonomy" id="2840741"/>
    <lineage>
        <taxon>Bacteria</taxon>
        <taxon>Bacillati</taxon>
        <taxon>Bacillota</taxon>
        <taxon>Clostridia</taxon>
        <taxon>Eubacteriales</taxon>
        <taxon>Eubacteriaceae</taxon>
        <taxon>Eubacteriaceae incertae sedis</taxon>
        <taxon>Candidatus Allocopromorpha</taxon>
    </lineage>
</organism>
<comment type="caution">
    <text evidence="5">The sequence shown here is derived from an EMBL/GenBank/DDBJ whole genome shotgun (WGS) entry which is preliminary data.</text>
</comment>
<dbReference type="Gene3D" id="3.40.1390.30">
    <property type="entry name" value="NIF3 (NGG1p interacting factor 3)-like"/>
    <property type="match status" value="2"/>
</dbReference>
<evidence type="ECO:0000256" key="4">
    <source>
        <dbReference type="PIRSR" id="PIRSR602678-1"/>
    </source>
</evidence>
<reference evidence="5" key="1">
    <citation type="submission" date="2020-10" db="EMBL/GenBank/DDBJ databases">
        <authorList>
            <person name="Gilroy R."/>
        </authorList>
    </citation>
    <scope>NUCLEOTIDE SEQUENCE</scope>
    <source>
        <strain evidence="5">CHK176-22527</strain>
    </source>
</reference>
<name>A0A9D1KW52_9FIRM</name>
<dbReference type="GO" id="GO:0046872">
    <property type="term" value="F:metal ion binding"/>
    <property type="evidence" value="ECO:0007669"/>
    <property type="project" value="UniProtKB-KW"/>
</dbReference>
<sequence>MRDKRLTVRDIASVIEKIAPRELQETWDNSGFQIEFGDTSADRVLTCLELNMDILREAQALSCSMIVTHHPLIFSGIRKINSGDAEGDMIIELIKSGISVYSCHTPFDKAKGGNNDMLARAIGLVSLKNLAGENVEEPEKMMERNSMFDIGRIGKFRNAVSVSEAAEMLCENLDIDRHKIRWTGNPERTVKTVGICTGAGIEFAEAAASKGCELFITGDIKHHEAQKAEDMGIAVIDAGHYGTEKSFGENMRSLLQKHLGGKVEIFAASRSTDPFEVFL</sequence>
<gene>
    <name evidence="5" type="ORF">IAD12_07890</name>
</gene>
<dbReference type="PANTHER" id="PTHR13799:SF14">
    <property type="entry name" value="GTP CYCLOHYDROLASE 1 TYPE 2 HOMOLOG"/>
    <property type="match status" value="1"/>
</dbReference>
<dbReference type="Pfam" id="PF01784">
    <property type="entry name" value="DUF34_NIF3"/>
    <property type="match status" value="1"/>
</dbReference>
<comment type="similarity">
    <text evidence="1">Belongs to the GTP cyclohydrolase I type 2/NIF3 family.</text>
</comment>
<evidence type="ECO:0000256" key="1">
    <source>
        <dbReference type="ARBA" id="ARBA00006964"/>
    </source>
</evidence>
<feature type="binding site" evidence="4">
    <location>
        <position position="108"/>
    </location>
    <ligand>
        <name>a divalent metal cation</name>
        <dbReference type="ChEBI" id="CHEBI:60240"/>
        <label>1</label>
    </ligand>
</feature>
<dbReference type="InterPro" id="IPR036069">
    <property type="entry name" value="DUF34/NIF3_sf"/>
</dbReference>
<dbReference type="Proteomes" id="UP000824159">
    <property type="component" value="Unassembled WGS sequence"/>
</dbReference>
<feature type="binding site" evidence="4">
    <location>
        <position position="70"/>
    </location>
    <ligand>
        <name>a divalent metal cation</name>
        <dbReference type="ChEBI" id="CHEBI:60240"/>
        <label>1</label>
    </ligand>
</feature>
<dbReference type="InterPro" id="IPR002678">
    <property type="entry name" value="DUF34/NIF3"/>
</dbReference>
<protein>
    <recommendedName>
        <fullName evidence="2">GTP cyclohydrolase 1 type 2 homolog</fullName>
    </recommendedName>
</protein>
<proteinExistence type="inferred from homology"/>
<dbReference type="PANTHER" id="PTHR13799">
    <property type="entry name" value="NGG1 INTERACTING FACTOR 3"/>
    <property type="match status" value="1"/>
</dbReference>
<dbReference type="SUPFAM" id="SSF102705">
    <property type="entry name" value="NIF3 (NGG1p interacting factor 3)-like"/>
    <property type="match status" value="1"/>
</dbReference>
<dbReference type="NCBIfam" id="TIGR00486">
    <property type="entry name" value="YbgI_SA1388"/>
    <property type="match status" value="1"/>
</dbReference>
<evidence type="ECO:0000313" key="5">
    <source>
        <dbReference type="EMBL" id="HIU00160.1"/>
    </source>
</evidence>
<evidence type="ECO:0000256" key="2">
    <source>
        <dbReference type="ARBA" id="ARBA00022112"/>
    </source>
</evidence>
<dbReference type="EMBL" id="DVLX01000095">
    <property type="protein sequence ID" value="HIU00160.1"/>
    <property type="molecule type" value="Genomic_DNA"/>
</dbReference>
<reference evidence="5" key="2">
    <citation type="journal article" date="2021" name="PeerJ">
        <title>Extensive microbial diversity within the chicken gut microbiome revealed by metagenomics and culture.</title>
        <authorList>
            <person name="Gilroy R."/>
            <person name="Ravi A."/>
            <person name="Getino M."/>
            <person name="Pursley I."/>
            <person name="Horton D.L."/>
            <person name="Alikhan N.F."/>
            <person name="Baker D."/>
            <person name="Gharbi K."/>
            <person name="Hall N."/>
            <person name="Watson M."/>
            <person name="Adriaenssens E.M."/>
            <person name="Foster-Nyarko E."/>
            <person name="Jarju S."/>
            <person name="Secka A."/>
            <person name="Antonio M."/>
            <person name="Oren A."/>
            <person name="Chaudhuri R.R."/>
            <person name="La Ragione R."/>
            <person name="Hildebrand F."/>
            <person name="Pallen M.J."/>
        </authorList>
    </citation>
    <scope>NUCLEOTIDE SEQUENCE</scope>
    <source>
        <strain evidence="5">CHK176-22527</strain>
    </source>
</reference>
<feature type="binding site" evidence="4">
    <location>
        <position position="69"/>
    </location>
    <ligand>
        <name>a divalent metal cation</name>
        <dbReference type="ChEBI" id="CHEBI:60240"/>
        <label>1</label>
    </ligand>
</feature>
<feature type="binding site" evidence="4">
    <location>
        <position position="244"/>
    </location>
    <ligand>
        <name>a divalent metal cation</name>
        <dbReference type="ChEBI" id="CHEBI:60240"/>
        <label>1</label>
    </ligand>
</feature>
<feature type="binding site" evidence="4">
    <location>
        <position position="240"/>
    </location>
    <ligand>
        <name>a divalent metal cation</name>
        <dbReference type="ChEBI" id="CHEBI:60240"/>
        <label>1</label>
    </ligand>
</feature>
<evidence type="ECO:0000313" key="6">
    <source>
        <dbReference type="Proteomes" id="UP000824159"/>
    </source>
</evidence>
<keyword evidence="3 4" id="KW-0479">Metal-binding</keyword>
<evidence type="ECO:0000256" key="3">
    <source>
        <dbReference type="ARBA" id="ARBA00022723"/>
    </source>
</evidence>
<dbReference type="AlphaFoldDB" id="A0A9D1KW52"/>
<dbReference type="GO" id="GO:0005737">
    <property type="term" value="C:cytoplasm"/>
    <property type="evidence" value="ECO:0007669"/>
    <property type="project" value="TreeGrafter"/>
</dbReference>
<accession>A0A9D1KW52</accession>